<evidence type="ECO:0000256" key="1">
    <source>
        <dbReference type="PROSITE-ProRule" id="PRU00473"/>
    </source>
</evidence>
<evidence type="ECO:0000259" key="5">
    <source>
        <dbReference type="PROSITE" id="PS51123"/>
    </source>
</evidence>
<feature type="domain" description="OmpA-like" evidence="5">
    <location>
        <begin position="62"/>
        <end position="186"/>
    </location>
</feature>
<evidence type="ECO:0000313" key="6">
    <source>
        <dbReference type="EMBL" id="MDO9711344.1"/>
    </source>
</evidence>
<dbReference type="InterPro" id="IPR006665">
    <property type="entry name" value="OmpA-like"/>
</dbReference>
<dbReference type="Gene3D" id="3.30.1330.60">
    <property type="entry name" value="OmpA-like domain"/>
    <property type="match status" value="1"/>
</dbReference>
<evidence type="ECO:0000256" key="4">
    <source>
        <dbReference type="SAM" id="SignalP"/>
    </source>
</evidence>
<feature type="region of interest" description="Disordered" evidence="3">
    <location>
        <begin position="153"/>
        <end position="175"/>
    </location>
</feature>
<keyword evidence="7" id="KW-1185">Reference proteome</keyword>
<dbReference type="SUPFAM" id="SSF103088">
    <property type="entry name" value="OmpA-like"/>
    <property type="match status" value="1"/>
</dbReference>
<dbReference type="EMBL" id="JAUTWS010000027">
    <property type="protein sequence ID" value="MDO9711344.1"/>
    <property type="molecule type" value="Genomic_DNA"/>
</dbReference>
<proteinExistence type="predicted"/>
<accession>A0ABT9E5C6</accession>
<keyword evidence="4" id="KW-0732">Signal</keyword>
<dbReference type="PROSITE" id="PS51123">
    <property type="entry name" value="OMPA_2"/>
    <property type="match status" value="1"/>
</dbReference>
<evidence type="ECO:0000313" key="7">
    <source>
        <dbReference type="Proteomes" id="UP001243009"/>
    </source>
</evidence>
<feature type="signal peptide" evidence="4">
    <location>
        <begin position="1"/>
        <end position="22"/>
    </location>
</feature>
<comment type="caution">
    <text evidence="6">The sequence shown here is derived from an EMBL/GenBank/DDBJ whole genome shotgun (WGS) entry which is preliminary data.</text>
</comment>
<feature type="coiled-coil region" evidence="2">
    <location>
        <begin position="30"/>
        <end position="64"/>
    </location>
</feature>
<evidence type="ECO:0000256" key="2">
    <source>
        <dbReference type="SAM" id="Coils"/>
    </source>
</evidence>
<name>A0ABT9E5C6_9PROT</name>
<dbReference type="PROSITE" id="PS51257">
    <property type="entry name" value="PROKAR_LIPOPROTEIN"/>
    <property type="match status" value="1"/>
</dbReference>
<dbReference type="Pfam" id="PF00691">
    <property type="entry name" value="OmpA"/>
    <property type="match status" value="1"/>
</dbReference>
<dbReference type="Proteomes" id="UP001243009">
    <property type="component" value="Unassembled WGS sequence"/>
</dbReference>
<organism evidence="6 7">
    <name type="scientific">Paracraurococcus lichenis</name>
    <dbReference type="NCBI Taxonomy" id="3064888"/>
    <lineage>
        <taxon>Bacteria</taxon>
        <taxon>Pseudomonadati</taxon>
        <taxon>Pseudomonadota</taxon>
        <taxon>Alphaproteobacteria</taxon>
        <taxon>Acetobacterales</taxon>
        <taxon>Roseomonadaceae</taxon>
        <taxon>Paracraurococcus</taxon>
    </lineage>
</organism>
<dbReference type="InterPro" id="IPR050330">
    <property type="entry name" value="Bact_OuterMem_StrucFunc"/>
</dbReference>
<keyword evidence="2" id="KW-0175">Coiled coil</keyword>
<feature type="chain" id="PRO_5046470391" evidence="4">
    <location>
        <begin position="23"/>
        <end position="186"/>
    </location>
</feature>
<reference evidence="6 7" key="1">
    <citation type="submission" date="2023-08" db="EMBL/GenBank/DDBJ databases">
        <title>The draft genome sequence of Paracraurococcus sp. LOR1-02.</title>
        <authorList>
            <person name="Kingkaew E."/>
            <person name="Tanasupawat S."/>
        </authorList>
    </citation>
    <scope>NUCLEOTIDE SEQUENCE [LARGE SCALE GENOMIC DNA]</scope>
    <source>
        <strain evidence="6 7">LOR1-02</strain>
    </source>
</reference>
<dbReference type="PANTHER" id="PTHR30329:SF21">
    <property type="entry name" value="LIPOPROTEIN YIAD-RELATED"/>
    <property type="match status" value="1"/>
</dbReference>
<dbReference type="InterPro" id="IPR036737">
    <property type="entry name" value="OmpA-like_sf"/>
</dbReference>
<keyword evidence="1" id="KW-0472">Membrane</keyword>
<sequence length="186" mass="20107">MASIISRSTVIAGALLSPLLIAGCVSQKDYDALQAENQQLRQQVASQSAQLNASRQQVSRLQNAIEYTVNSDLLFRPGSWEMNERGKHIIADLASKLAPTQQNKVTVNGYTDNAPIGPTLRREGITSNQELSQRRADAVMKFLVSQGVRPDMISAQGHGEANPVASNDTPKGRAQNRRVVLSAANA</sequence>
<dbReference type="CDD" id="cd07185">
    <property type="entry name" value="OmpA_C-like"/>
    <property type="match status" value="1"/>
</dbReference>
<dbReference type="PANTHER" id="PTHR30329">
    <property type="entry name" value="STATOR ELEMENT OF FLAGELLAR MOTOR COMPLEX"/>
    <property type="match status" value="1"/>
</dbReference>
<dbReference type="RefSeq" id="WP_305106203.1">
    <property type="nucleotide sequence ID" value="NZ_JAUTWS010000027.1"/>
</dbReference>
<gene>
    <name evidence="6" type="ORF">Q7A36_23545</name>
</gene>
<protein>
    <submittedName>
        <fullName evidence="6">OmpA family protein</fullName>
    </submittedName>
</protein>
<evidence type="ECO:0000256" key="3">
    <source>
        <dbReference type="SAM" id="MobiDB-lite"/>
    </source>
</evidence>